<evidence type="ECO:0000256" key="10">
    <source>
        <dbReference type="SAM" id="SignalP"/>
    </source>
</evidence>
<dbReference type="AlphaFoldDB" id="A0A1K1QAK2"/>
<dbReference type="InterPro" id="IPR041700">
    <property type="entry name" value="OMP_b-brl_3"/>
</dbReference>
<dbReference type="EMBL" id="FPJE01000012">
    <property type="protein sequence ID" value="SFW56978.1"/>
    <property type="molecule type" value="Genomic_DNA"/>
</dbReference>
<keyword evidence="14" id="KW-1185">Reference proteome</keyword>
<dbReference type="STRING" id="1150368.SAMN02927921_02399"/>
<comment type="similarity">
    <text evidence="8">Belongs to the TonB-dependent receptor family.</text>
</comment>
<sequence length="811" mass="92760">MKKFLLLLSIFLLQYSFAQNSVTLTGTVVDEETQEPLEFATLVLKSLDDPDIVTGGMTDLDGKFNVTVSPGNYDISVEFISYRPFTLKNQSITKSRDFGVIPLSLDIAQLDEVEVVGQRTTVELRLDKKIYNVGQDLTTRGGTVSDVLDNVPSVSVDAEGNVSLRGNDDVRILINGRPSSMVGQSATQVLQQLPSDAIEKVEVITSPSARYDAQGTGGILNIILKKGKLSGFNGSFVANTGTPDNHGISANLNYRTGKFNFFTTTGYNYRDSPGNSFDRTQYLSDTIPNRFLNETRERNRKRNSFNSNFGIEYDIDDKNSIVGSVFFRNNDGDNTTRNYTDKFNADRELTSHVFRNTSEDELDKTIEFNLNYIHKFNEDGHELSVMLQHSDNKEDERSLIREHTTMPVDSTVFERLSTLEDQRNILLQADYVYPIGENTQFEAGYRGELMDMSNDYRVENQDANGDFFLNQDLTNLFDYTQDVHAFYVQYGTKFFGKMNVLLGLRTEITDISVAVEGYDLDAKKNYSKLFPTVNLGYEVGENETVTLGYNRRIRRPWSRFLNPFPSRESKTNFFEGNPDLDPSYSDVFDIGYLKQWQHVTFNTSVYYQHATDVFQFISEATGELTNEGDPILRRTPINLATDSRYGLEFAVMYSPFRWWRLNTDLNIFRSELRGSYNDQSFDADNTSWFTRLNSKVNLPWKVDFQTVLFYRGPSRNSQNENQGMFSTNLAFSKDILKDKGTVSLNVSDLFNSRKMRTDTTTETFLRESENQWRERQFTLSFTYRFNQPNKKERERGQRGGNGDDDMGGFEG</sequence>
<dbReference type="Proteomes" id="UP000182248">
    <property type="component" value="Unassembled WGS sequence"/>
</dbReference>
<dbReference type="InterPro" id="IPR008969">
    <property type="entry name" value="CarboxyPept-like_regulatory"/>
</dbReference>
<dbReference type="RefSeq" id="WP_072317612.1">
    <property type="nucleotide sequence ID" value="NZ_FPJE01000012.1"/>
</dbReference>
<feature type="chain" id="PRO_5013063413" evidence="10">
    <location>
        <begin position="19"/>
        <end position="811"/>
    </location>
</feature>
<evidence type="ECO:0000256" key="2">
    <source>
        <dbReference type="ARBA" id="ARBA00022448"/>
    </source>
</evidence>
<feature type="region of interest" description="Disordered" evidence="9">
    <location>
        <begin position="788"/>
        <end position="811"/>
    </location>
</feature>
<dbReference type="PANTHER" id="PTHR30069">
    <property type="entry name" value="TONB-DEPENDENT OUTER MEMBRANE RECEPTOR"/>
    <property type="match status" value="1"/>
</dbReference>
<gene>
    <name evidence="13" type="ORF">SAMN02927921_02399</name>
</gene>
<dbReference type="Gene3D" id="2.60.40.1120">
    <property type="entry name" value="Carboxypeptidase-like, regulatory domain"/>
    <property type="match status" value="1"/>
</dbReference>
<dbReference type="Pfam" id="PF07715">
    <property type="entry name" value="Plug"/>
    <property type="match status" value="1"/>
</dbReference>
<evidence type="ECO:0000313" key="14">
    <source>
        <dbReference type="Proteomes" id="UP000182248"/>
    </source>
</evidence>
<dbReference type="SUPFAM" id="SSF49464">
    <property type="entry name" value="Carboxypeptidase regulatory domain-like"/>
    <property type="match status" value="1"/>
</dbReference>
<dbReference type="GO" id="GO:0015344">
    <property type="term" value="F:siderophore uptake transmembrane transporter activity"/>
    <property type="evidence" value="ECO:0007669"/>
    <property type="project" value="TreeGrafter"/>
</dbReference>
<dbReference type="OrthoDB" id="8764943at2"/>
<proteinExistence type="inferred from homology"/>
<keyword evidence="4 8" id="KW-0812">Transmembrane</keyword>
<evidence type="ECO:0000256" key="7">
    <source>
        <dbReference type="ARBA" id="ARBA00023237"/>
    </source>
</evidence>
<accession>A0A1K1QAK2</accession>
<dbReference type="Pfam" id="PF13715">
    <property type="entry name" value="CarbopepD_reg_2"/>
    <property type="match status" value="1"/>
</dbReference>
<dbReference type="Gene3D" id="2.40.170.20">
    <property type="entry name" value="TonB-dependent receptor, beta-barrel domain"/>
    <property type="match status" value="1"/>
</dbReference>
<name>A0A1K1QAK2_9FLAO</name>
<keyword evidence="13" id="KW-0675">Receptor</keyword>
<evidence type="ECO:0000256" key="9">
    <source>
        <dbReference type="SAM" id="MobiDB-lite"/>
    </source>
</evidence>
<feature type="compositionally biased region" description="Acidic residues" evidence="9">
    <location>
        <begin position="802"/>
        <end position="811"/>
    </location>
</feature>
<dbReference type="PROSITE" id="PS52016">
    <property type="entry name" value="TONB_DEPENDENT_REC_3"/>
    <property type="match status" value="1"/>
</dbReference>
<keyword evidence="2 8" id="KW-0813">Transport</keyword>
<dbReference type="InterPro" id="IPR036942">
    <property type="entry name" value="Beta-barrel_TonB_sf"/>
</dbReference>
<organism evidence="13 14">
    <name type="scientific">Sinomicrobium oceani</name>
    <dbReference type="NCBI Taxonomy" id="1150368"/>
    <lineage>
        <taxon>Bacteria</taxon>
        <taxon>Pseudomonadati</taxon>
        <taxon>Bacteroidota</taxon>
        <taxon>Flavobacteriia</taxon>
        <taxon>Flavobacteriales</taxon>
        <taxon>Flavobacteriaceae</taxon>
        <taxon>Sinomicrobium</taxon>
    </lineage>
</organism>
<dbReference type="Gene3D" id="2.170.130.10">
    <property type="entry name" value="TonB-dependent receptor, plug domain"/>
    <property type="match status" value="1"/>
</dbReference>
<feature type="domain" description="Outer membrane protein beta-barrel" evidence="12">
    <location>
        <begin position="374"/>
        <end position="783"/>
    </location>
</feature>
<feature type="signal peptide" evidence="10">
    <location>
        <begin position="1"/>
        <end position="18"/>
    </location>
</feature>
<dbReference type="InterPro" id="IPR012910">
    <property type="entry name" value="Plug_dom"/>
</dbReference>
<comment type="subcellular location">
    <subcellularLocation>
        <location evidence="1 8">Cell outer membrane</location>
        <topology evidence="1 8">Multi-pass membrane protein</topology>
    </subcellularLocation>
</comment>
<keyword evidence="6 8" id="KW-0472">Membrane</keyword>
<evidence type="ECO:0000256" key="6">
    <source>
        <dbReference type="ARBA" id="ARBA00023136"/>
    </source>
</evidence>
<dbReference type="Pfam" id="PF14905">
    <property type="entry name" value="OMP_b-brl_3"/>
    <property type="match status" value="1"/>
</dbReference>
<evidence type="ECO:0000256" key="5">
    <source>
        <dbReference type="ARBA" id="ARBA00022729"/>
    </source>
</evidence>
<evidence type="ECO:0000313" key="13">
    <source>
        <dbReference type="EMBL" id="SFW56978.1"/>
    </source>
</evidence>
<feature type="domain" description="TonB-dependent receptor plug" evidence="11">
    <location>
        <begin position="141"/>
        <end position="219"/>
    </location>
</feature>
<evidence type="ECO:0000259" key="12">
    <source>
        <dbReference type="Pfam" id="PF14905"/>
    </source>
</evidence>
<protein>
    <submittedName>
        <fullName evidence="13">Outer membrane receptor proteins, mostly Fe transport</fullName>
    </submittedName>
</protein>
<dbReference type="GO" id="GO:0009279">
    <property type="term" value="C:cell outer membrane"/>
    <property type="evidence" value="ECO:0007669"/>
    <property type="project" value="UniProtKB-SubCell"/>
</dbReference>
<evidence type="ECO:0000256" key="4">
    <source>
        <dbReference type="ARBA" id="ARBA00022692"/>
    </source>
</evidence>
<dbReference type="GO" id="GO:0044718">
    <property type="term" value="P:siderophore transmembrane transport"/>
    <property type="evidence" value="ECO:0007669"/>
    <property type="project" value="TreeGrafter"/>
</dbReference>
<evidence type="ECO:0000256" key="3">
    <source>
        <dbReference type="ARBA" id="ARBA00022452"/>
    </source>
</evidence>
<keyword evidence="5 10" id="KW-0732">Signal</keyword>
<dbReference type="SUPFAM" id="SSF56935">
    <property type="entry name" value="Porins"/>
    <property type="match status" value="1"/>
</dbReference>
<dbReference type="PANTHER" id="PTHR30069:SF29">
    <property type="entry name" value="HEMOGLOBIN AND HEMOGLOBIN-HAPTOGLOBIN-BINDING PROTEIN 1-RELATED"/>
    <property type="match status" value="1"/>
</dbReference>
<keyword evidence="3 8" id="KW-1134">Transmembrane beta strand</keyword>
<dbReference type="InterPro" id="IPR039426">
    <property type="entry name" value="TonB-dep_rcpt-like"/>
</dbReference>
<evidence type="ECO:0000256" key="1">
    <source>
        <dbReference type="ARBA" id="ARBA00004571"/>
    </source>
</evidence>
<reference evidence="13 14" key="1">
    <citation type="submission" date="2016-11" db="EMBL/GenBank/DDBJ databases">
        <authorList>
            <person name="Jaros S."/>
            <person name="Januszkiewicz K."/>
            <person name="Wedrychowicz H."/>
        </authorList>
    </citation>
    <scope>NUCLEOTIDE SEQUENCE [LARGE SCALE GENOMIC DNA]</scope>
    <source>
        <strain evidence="13 14">CGMCC 1.12145</strain>
    </source>
</reference>
<dbReference type="InterPro" id="IPR037066">
    <property type="entry name" value="Plug_dom_sf"/>
</dbReference>
<keyword evidence="7 8" id="KW-0998">Cell outer membrane</keyword>
<evidence type="ECO:0000256" key="8">
    <source>
        <dbReference type="PROSITE-ProRule" id="PRU01360"/>
    </source>
</evidence>
<evidence type="ECO:0000259" key="11">
    <source>
        <dbReference type="Pfam" id="PF07715"/>
    </source>
</evidence>